<dbReference type="RefSeq" id="WP_147667045.1">
    <property type="nucleotide sequence ID" value="NZ_CP120678.1"/>
</dbReference>
<organism evidence="6 7">
    <name type="scientific">Selenobaculum gibii</name>
    <dbReference type="NCBI Taxonomy" id="3054208"/>
    <lineage>
        <taxon>Bacteria</taxon>
        <taxon>Bacillati</taxon>
        <taxon>Bacillota</taxon>
        <taxon>Negativicutes</taxon>
        <taxon>Selenomonadales</taxon>
        <taxon>Selenomonadaceae</taxon>
        <taxon>Selenobaculum</taxon>
    </lineage>
</organism>
<dbReference type="PANTHER" id="PTHR30435">
    <property type="entry name" value="FLAGELLAR PROTEIN"/>
    <property type="match status" value="1"/>
</dbReference>
<evidence type="ECO:0000313" key="6">
    <source>
        <dbReference type="EMBL" id="WIW71012.1"/>
    </source>
</evidence>
<evidence type="ECO:0000259" key="3">
    <source>
        <dbReference type="Pfam" id="PF00460"/>
    </source>
</evidence>
<comment type="subcellular location">
    <subcellularLocation>
        <location evidence="2">Bacterial flagellum basal body</location>
    </subcellularLocation>
</comment>
<dbReference type="InterPro" id="IPR020013">
    <property type="entry name" value="Flagellar_FlgE/F/G"/>
</dbReference>
<keyword evidence="2" id="KW-0975">Bacterial flagellum</keyword>
<dbReference type="Pfam" id="PF22692">
    <property type="entry name" value="LlgE_F_G_D1"/>
    <property type="match status" value="1"/>
</dbReference>
<keyword evidence="6" id="KW-0966">Cell projection</keyword>
<dbReference type="Proteomes" id="UP001243623">
    <property type="component" value="Chromosome"/>
</dbReference>
<evidence type="ECO:0000259" key="5">
    <source>
        <dbReference type="Pfam" id="PF22692"/>
    </source>
</evidence>
<evidence type="ECO:0000313" key="7">
    <source>
        <dbReference type="Proteomes" id="UP001243623"/>
    </source>
</evidence>
<dbReference type="GO" id="GO:0030694">
    <property type="term" value="C:bacterial-type flagellum basal body, rod"/>
    <property type="evidence" value="ECO:0007669"/>
    <property type="project" value="InterPro"/>
</dbReference>
<reference evidence="6" key="1">
    <citation type="submission" date="2023-03" db="EMBL/GenBank/DDBJ databases">
        <title>Selenobaculum gbiensis gen. nov. sp. nov., a new bacterium isolated from the gut microbiota of IBD patient.</title>
        <authorList>
            <person name="Yeo S."/>
            <person name="Park H."/>
            <person name="Huh C.S."/>
        </authorList>
    </citation>
    <scope>NUCLEOTIDE SEQUENCE</scope>
    <source>
        <strain evidence="6">ICN-92133</strain>
    </source>
</reference>
<sequence length="248" mass="27079">MIRGLYTAASGMITETTRTDVISNNLANVTTTGYKKDETVSSEFERVLIRRINDGQVAPQIGELGRGSKIDEIYTQHEQGSTQQTGNTFDLAIEGKGYFVVDTPQGTRYTRNGSFNLAENGQLVTNEGFPVLAEGRPVQINGNGNVTIGADGRIALDNEQIATLDFVEFDDDRVLKKEGNSMYVAPQGERSRQATGKISQGQLELSNVNVVSEMVKLINAYRAYETNAKALQSEDSMLEKAVNEVGRG</sequence>
<dbReference type="InterPro" id="IPR012836">
    <property type="entry name" value="FlgF"/>
</dbReference>
<dbReference type="SUPFAM" id="SSF117143">
    <property type="entry name" value="Flagellar hook protein flgE"/>
    <property type="match status" value="1"/>
</dbReference>
<evidence type="ECO:0000256" key="2">
    <source>
        <dbReference type="RuleBase" id="RU362116"/>
    </source>
</evidence>
<name>A0A9Y2ERC0_9FIRM</name>
<dbReference type="InterPro" id="IPR053967">
    <property type="entry name" value="LlgE_F_G-like_D1"/>
</dbReference>
<evidence type="ECO:0000256" key="1">
    <source>
        <dbReference type="ARBA" id="ARBA00009677"/>
    </source>
</evidence>
<feature type="domain" description="Flagellar basal-body/hook protein C-terminal" evidence="4">
    <location>
        <begin position="200"/>
        <end position="243"/>
    </location>
</feature>
<dbReference type="InterPro" id="IPR001444">
    <property type="entry name" value="Flag_bb_rod_N"/>
</dbReference>
<dbReference type="NCBIfam" id="TIGR02490">
    <property type="entry name" value="flgF"/>
    <property type="match status" value="1"/>
</dbReference>
<gene>
    <name evidence="6" type="primary">flgF</name>
    <name evidence="6" type="ORF">P3F81_01425</name>
</gene>
<dbReference type="Pfam" id="PF06429">
    <property type="entry name" value="Flg_bbr_C"/>
    <property type="match status" value="1"/>
</dbReference>
<dbReference type="InterPro" id="IPR037925">
    <property type="entry name" value="FlgE/F/G-like"/>
</dbReference>
<keyword evidence="7" id="KW-1185">Reference proteome</keyword>
<feature type="domain" description="Flagellar hook protein FlgE/F/G-like D1" evidence="5">
    <location>
        <begin position="92"/>
        <end position="154"/>
    </location>
</feature>
<dbReference type="InterPro" id="IPR010930">
    <property type="entry name" value="Flg_bb/hook_C_dom"/>
</dbReference>
<comment type="similarity">
    <text evidence="1 2">Belongs to the flagella basal body rod proteins family.</text>
</comment>
<dbReference type="AlphaFoldDB" id="A0A9Y2ERC0"/>
<dbReference type="EMBL" id="CP120678">
    <property type="protein sequence ID" value="WIW71012.1"/>
    <property type="molecule type" value="Genomic_DNA"/>
</dbReference>
<dbReference type="NCBIfam" id="TIGR03506">
    <property type="entry name" value="FlgEFG_subfam"/>
    <property type="match status" value="1"/>
</dbReference>
<feature type="domain" description="Flagellar basal body rod protein N-terminal" evidence="3">
    <location>
        <begin position="5"/>
        <end position="35"/>
    </location>
</feature>
<keyword evidence="6" id="KW-0282">Flagellum</keyword>
<dbReference type="Pfam" id="PF00460">
    <property type="entry name" value="Flg_bb_rod"/>
    <property type="match status" value="1"/>
</dbReference>
<evidence type="ECO:0000259" key="4">
    <source>
        <dbReference type="Pfam" id="PF06429"/>
    </source>
</evidence>
<keyword evidence="6" id="KW-0969">Cilium</keyword>
<dbReference type="GO" id="GO:0071978">
    <property type="term" value="P:bacterial-type flagellum-dependent swarming motility"/>
    <property type="evidence" value="ECO:0007669"/>
    <property type="project" value="TreeGrafter"/>
</dbReference>
<protein>
    <submittedName>
        <fullName evidence="6">Flagellar basal-body rod protein FlgF</fullName>
    </submittedName>
</protein>
<proteinExistence type="inferred from homology"/>
<dbReference type="KEGG" id="sgbi:P3F81_01425"/>
<accession>A0A9Y2ERC0</accession>
<dbReference type="PANTHER" id="PTHR30435:SF19">
    <property type="entry name" value="FLAGELLAR BASAL-BODY ROD PROTEIN FLGG"/>
    <property type="match status" value="1"/>
</dbReference>